<keyword evidence="2" id="KW-0472">Membrane</keyword>
<feature type="transmembrane region" description="Helical" evidence="2">
    <location>
        <begin position="76"/>
        <end position="98"/>
    </location>
</feature>
<feature type="transmembrane region" description="Helical" evidence="2">
    <location>
        <begin position="110"/>
        <end position="130"/>
    </location>
</feature>
<dbReference type="EMBL" id="DF977446">
    <property type="protein sequence ID" value="GAP82739.1"/>
    <property type="molecule type" value="Genomic_DNA"/>
</dbReference>
<feature type="domain" description="DUF7703" evidence="3">
    <location>
        <begin position="10"/>
        <end position="258"/>
    </location>
</feature>
<feature type="transmembrane region" description="Helical" evidence="2">
    <location>
        <begin position="150"/>
        <end position="168"/>
    </location>
</feature>
<feature type="transmembrane region" description="Helical" evidence="2">
    <location>
        <begin position="207"/>
        <end position="227"/>
    </location>
</feature>
<gene>
    <name evidence="4" type="ORF">SAMD00023353_0102730</name>
</gene>
<protein>
    <submittedName>
        <fullName evidence="4">Putative integral membrane protein</fullName>
    </submittedName>
</protein>
<reference evidence="4" key="1">
    <citation type="submission" date="2016-03" db="EMBL/GenBank/DDBJ databases">
        <title>Draft genome sequence of Rosellinia necatrix.</title>
        <authorList>
            <person name="Kanematsu S."/>
        </authorList>
    </citation>
    <scope>NUCLEOTIDE SEQUENCE [LARGE SCALE GENOMIC DNA]</scope>
    <source>
        <strain evidence="4">W97</strain>
    </source>
</reference>
<evidence type="ECO:0000259" key="3">
    <source>
        <dbReference type="Pfam" id="PF24802"/>
    </source>
</evidence>
<name>A0A1S7UHT5_ROSNE</name>
<dbReference type="OrthoDB" id="405906at2759"/>
<sequence length="329" mass="37702">MNSIKDDLPMAMTMAAFAGISWYIGAELNVSLFLFFQRRRGLYFWACALGSWGVITQSLFIILADFGVWTDLSGSITFIYLSWLLMVIPQSWVLYSRLYLLMQHDSMLRWVRAALIFTSIVFGITTLPLGILAQTRMPSLSHINGVWDRLQTTVFFVQETVLSILYIWQTRKYMREMSPLLEQSNTSIDTAMVREKNAKTKTMLRQLIYINILIISLDIALLGVQYANLFYLQGAFKPAIYGIKLKLEFVILNRLIKTISRRDMSTLRSDIRRGSESDAGGINVTRAWGVQQWPSSATEDERQLKTPPHVAQHQSSAEHLTEMRPLRVA</sequence>
<evidence type="ECO:0000256" key="2">
    <source>
        <dbReference type="SAM" id="Phobius"/>
    </source>
</evidence>
<dbReference type="Proteomes" id="UP000054516">
    <property type="component" value="Unassembled WGS sequence"/>
</dbReference>
<dbReference type="PANTHER" id="PTHR37013:SF4">
    <property type="entry name" value="INTEGRAL MEMBRANE PROTEIN"/>
    <property type="match status" value="1"/>
</dbReference>
<feature type="region of interest" description="Disordered" evidence="1">
    <location>
        <begin position="292"/>
        <end position="329"/>
    </location>
</feature>
<evidence type="ECO:0000313" key="4">
    <source>
        <dbReference type="EMBL" id="GAP82739.1"/>
    </source>
</evidence>
<feature type="transmembrane region" description="Helical" evidence="2">
    <location>
        <begin position="12"/>
        <end position="35"/>
    </location>
</feature>
<dbReference type="Pfam" id="PF24802">
    <property type="entry name" value="DUF7703"/>
    <property type="match status" value="1"/>
</dbReference>
<dbReference type="PANTHER" id="PTHR37013">
    <property type="entry name" value="INTEGRAL MEMBRANE PROTEIN (AFU_ORTHOLOGUE AFUA_1G05950)-RELATED"/>
    <property type="match status" value="1"/>
</dbReference>
<feature type="transmembrane region" description="Helical" evidence="2">
    <location>
        <begin position="42"/>
        <end position="64"/>
    </location>
</feature>
<dbReference type="InterPro" id="IPR056120">
    <property type="entry name" value="DUF7703"/>
</dbReference>
<keyword evidence="2" id="KW-1133">Transmembrane helix</keyword>
<evidence type="ECO:0000256" key="1">
    <source>
        <dbReference type="SAM" id="MobiDB-lite"/>
    </source>
</evidence>
<keyword evidence="5" id="KW-1185">Reference proteome</keyword>
<proteinExistence type="predicted"/>
<dbReference type="OMA" id="GISWYIG"/>
<accession>A0A1S7UHT5</accession>
<keyword evidence="2" id="KW-0812">Transmembrane</keyword>
<dbReference type="AlphaFoldDB" id="A0A1S7UHT5"/>
<organism evidence="4">
    <name type="scientific">Rosellinia necatrix</name>
    <name type="common">White root-rot fungus</name>
    <dbReference type="NCBI Taxonomy" id="77044"/>
    <lineage>
        <taxon>Eukaryota</taxon>
        <taxon>Fungi</taxon>
        <taxon>Dikarya</taxon>
        <taxon>Ascomycota</taxon>
        <taxon>Pezizomycotina</taxon>
        <taxon>Sordariomycetes</taxon>
        <taxon>Xylariomycetidae</taxon>
        <taxon>Xylariales</taxon>
        <taxon>Xylariaceae</taxon>
        <taxon>Rosellinia</taxon>
    </lineage>
</organism>
<feature type="compositionally biased region" description="Basic and acidic residues" evidence="1">
    <location>
        <begin position="319"/>
        <end position="329"/>
    </location>
</feature>
<evidence type="ECO:0000313" key="5">
    <source>
        <dbReference type="Proteomes" id="UP000054516"/>
    </source>
</evidence>